<dbReference type="Proteomes" id="UP000710440">
    <property type="component" value="Unassembled WGS sequence"/>
</dbReference>
<name>A0A9P3F321_ASPVI</name>
<evidence type="ECO:0000259" key="2">
    <source>
        <dbReference type="Pfam" id="PF12770"/>
    </source>
</evidence>
<reference evidence="3 4" key="1">
    <citation type="submission" date="2021-02" db="EMBL/GenBank/DDBJ databases">
        <title>Pan-genome distribution and transcriptional activeness of fungal secondary metabolism genes in Aspergillus section Fumigati.</title>
        <authorList>
            <person name="Takahashi H."/>
            <person name="Umemura M."/>
            <person name="Ninomiya A."/>
            <person name="Kusuya Y."/>
            <person name="Urayama S."/>
            <person name="Shimizu M."/>
            <person name="Watanabe A."/>
            <person name="Kamei K."/>
            <person name="Yaguchi T."/>
            <person name="Hagiwara D."/>
        </authorList>
    </citation>
    <scope>NUCLEOTIDE SEQUENCE [LARGE SCALE GENOMIC DNA]</scope>
    <source>
        <strain evidence="3 4">IFM 47045</strain>
    </source>
</reference>
<proteinExistence type="predicted"/>
<dbReference type="EMBL" id="BOPL01000002">
    <property type="protein sequence ID" value="GIJ99622.1"/>
    <property type="molecule type" value="Genomic_DNA"/>
</dbReference>
<keyword evidence="4" id="KW-1185">Reference proteome</keyword>
<evidence type="ECO:0000313" key="3">
    <source>
        <dbReference type="EMBL" id="GIJ99622.1"/>
    </source>
</evidence>
<protein>
    <recommendedName>
        <fullName evidence="2">CHAT domain-containing protein</fullName>
    </recommendedName>
</protein>
<feature type="domain" description="CHAT" evidence="2">
    <location>
        <begin position="709"/>
        <end position="1011"/>
    </location>
</feature>
<organism evidence="3 4">
    <name type="scientific">Aspergillus viridinutans</name>
    <dbReference type="NCBI Taxonomy" id="75553"/>
    <lineage>
        <taxon>Eukaryota</taxon>
        <taxon>Fungi</taxon>
        <taxon>Dikarya</taxon>
        <taxon>Ascomycota</taxon>
        <taxon>Pezizomycotina</taxon>
        <taxon>Eurotiomycetes</taxon>
        <taxon>Eurotiomycetidae</taxon>
        <taxon>Eurotiales</taxon>
        <taxon>Aspergillaceae</taxon>
        <taxon>Aspergillus</taxon>
        <taxon>Aspergillus subgen. Fumigati</taxon>
    </lineage>
</organism>
<dbReference type="InterPro" id="IPR011990">
    <property type="entry name" value="TPR-like_helical_dom_sf"/>
</dbReference>
<dbReference type="InterPro" id="IPR024983">
    <property type="entry name" value="CHAT_dom"/>
</dbReference>
<dbReference type="Gene3D" id="1.25.40.10">
    <property type="entry name" value="Tetratricopeptide repeat domain"/>
    <property type="match status" value="1"/>
</dbReference>
<feature type="region of interest" description="Disordered" evidence="1">
    <location>
        <begin position="682"/>
        <end position="701"/>
    </location>
</feature>
<comment type="caution">
    <text evidence="3">The sequence shown here is derived from an EMBL/GenBank/DDBJ whole genome shotgun (WGS) entry which is preliminary data.</text>
</comment>
<accession>A0A9P3F321</accession>
<evidence type="ECO:0000256" key="1">
    <source>
        <dbReference type="SAM" id="MobiDB-lite"/>
    </source>
</evidence>
<evidence type="ECO:0000313" key="4">
    <source>
        <dbReference type="Proteomes" id="UP000710440"/>
    </source>
</evidence>
<sequence>MSDSAQKAPPGGKSALTLQEALQYATDLYEQAQLAPASNVFNKAIEVAEKAKQASRRSSEPYRYSVELLVMIFRQRHKAYGNRSDLDNAIHNAKEGTSFNHVPSRIASLQNLAILQTDLFVETREIDHAESAFSIACDAVELARQHEVNDQASCEATLAGVLLRLSQESTEVFGANQLDYAIKRVRWALATCSEHPDATCWRHNLALMLELKFERTGDPEHLNSAINYEESVLAATALSDMKRPLRLSALGNMLSRKFLCTGDTAHLDDALDRLHEAVQLSVGRPELGETKCLHSLALTLNDKFERGGELKDLLEAVKGLKTASEKERNPTEKAIYLGSLATCLRLFYEQTEERSTLCEALTAGKNAMKLTTKSANHPFHLSCANNLAIIYTRQFELLRDTESFKEANRLFSEANNTRPPDDPDWAVSSINLANLHYYESEHRNLEKALQFFLRACRCTTTRTTLRVKAAQMAIGIMEDEGLFAEAIEVGDSALKMLPELCDRSLSLSDQQHAVLQIAGLAAEVCSLYLQENRVSEALQKVEFGRGLILRYMFDKQDGVAALEQDCPDLACEYKRLLFQISAVESSNASTRLMLARQRIGAGERLKEVVCQIRQRKGYETFLLEPSIDELKRCATGGVIIVVNATLVRADAIIVSSECIRSIELPEMKRSLDKWSSDQEIRASTSASTATSGQGRDAGSGTRSANNRLFLEWLWYTCVKPILQEVNGSSSHSQIGVPRVWWLGTGLATRFPFHAAGCYKGNPRENCLQQTISSYTSSIRALAYAHWLSQRWGCNAENETSILVVTMPTTPGEAPLDGVRDEWFAIRNACDGVFRSELLENPTAEHVLGKLGGSEIVHFACHGLSDPHDPSQSHLLLQKEGQSGVILDKLTVSSICSTISTGGRTCIAYLSACSTAEVRPTRFADESLHIASAFQVAGFPNVIGTLWPTNDNVCVKVTEYFYKSLATNSPAGAKKLSVALAYRDAVLRVRSELFAGGLEGDPMSWAAYIHLGA</sequence>
<dbReference type="Pfam" id="PF12770">
    <property type="entry name" value="CHAT"/>
    <property type="match status" value="1"/>
</dbReference>
<dbReference type="RefSeq" id="XP_043122809.1">
    <property type="nucleotide sequence ID" value="XM_043266874.1"/>
</dbReference>
<feature type="compositionally biased region" description="Low complexity" evidence="1">
    <location>
        <begin position="682"/>
        <end position="691"/>
    </location>
</feature>
<gene>
    <name evidence="3" type="ORF">Aspvir_003623</name>
</gene>
<dbReference type="GeneID" id="66931605"/>
<dbReference type="AlphaFoldDB" id="A0A9P3F321"/>
<dbReference type="OrthoDB" id="4444384at2759"/>